<evidence type="ECO:0000313" key="2">
    <source>
        <dbReference type="Proteomes" id="UP001244011"/>
    </source>
</evidence>
<reference evidence="1" key="1">
    <citation type="submission" date="2023-06" db="EMBL/GenBank/DDBJ databases">
        <title>Genome-scale phylogeny and comparative genomics of the fungal order Sordariales.</title>
        <authorList>
            <consortium name="Lawrence Berkeley National Laboratory"/>
            <person name="Hensen N."/>
            <person name="Bonometti L."/>
            <person name="Westerberg I."/>
            <person name="Brannstrom I.O."/>
            <person name="Guillou S."/>
            <person name="Cros-Aarteil S."/>
            <person name="Calhoun S."/>
            <person name="Haridas S."/>
            <person name="Kuo A."/>
            <person name="Mondo S."/>
            <person name="Pangilinan J."/>
            <person name="Riley R."/>
            <person name="Labutti K."/>
            <person name="Andreopoulos B."/>
            <person name="Lipzen A."/>
            <person name="Chen C."/>
            <person name="Yanf M."/>
            <person name="Daum C."/>
            <person name="Ng V."/>
            <person name="Clum A."/>
            <person name="Steindorff A."/>
            <person name="Ohm R."/>
            <person name="Martin F."/>
            <person name="Silar P."/>
            <person name="Natvig D."/>
            <person name="Lalanne C."/>
            <person name="Gautier V."/>
            <person name="Ament-Velasquez S.L."/>
            <person name="Kruys A."/>
            <person name="Hutchinson M.I."/>
            <person name="Powell A.J."/>
            <person name="Barry K."/>
            <person name="Miller A.N."/>
            <person name="Grigoriev I.V."/>
            <person name="Debuchy R."/>
            <person name="Gladieux P."/>
            <person name="Thoren M.H."/>
            <person name="Johannesson H."/>
        </authorList>
    </citation>
    <scope>NUCLEOTIDE SEQUENCE</scope>
    <source>
        <strain evidence="1">8032-3</strain>
    </source>
</reference>
<gene>
    <name evidence="1" type="ORF">QBC33DRAFT_47041</name>
</gene>
<evidence type="ECO:0000313" key="1">
    <source>
        <dbReference type="EMBL" id="KAK1768184.1"/>
    </source>
</evidence>
<organism evidence="1 2">
    <name type="scientific">Phialemonium atrogriseum</name>
    <dbReference type="NCBI Taxonomy" id="1093897"/>
    <lineage>
        <taxon>Eukaryota</taxon>
        <taxon>Fungi</taxon>
        <taxon>Dikarya</taxon>
        <taxon>Ascomycota</taxon>
        <taxon>Pezizomycotina</taxon>
        <taxon>Sordariomycetes</taxon>
        <taxon>Sordariomycetidae</taxon>
        <taxon>Cephalothecales</taxon>
        <taxon>Cephalothecaceae</taxon>
        <taxon>Phialemonium</taxon>
    </lineage>
</organism>
<proteinExistence type="predicted"/>
<dbReference type="GeneID" id="85308366"/>
<keyword evidence="2" id="KW-1185">Reference proteome</keyword>
<dbReference type="Proteomes" id="UP001244011">
    <property type="component" value="Unassembled WGS sequence"/>
</dbReference>
<sequence length="102" mass="10643">MATTTPTTMLTTMLTTTVLPESCTFEPTQTIWLTEGCDITCATDNWCIADAAVTLPCGCRSVKVQPATTTICPTSAGCIQCTTGWGIVTITESCPTATEPAS</sequence>
<name>A0AAJ0C3R6_9PEZI</name>
<dbReference type="RefSeq" id="XP_060284397.1">
    <property type="nucleotide sequence ID" value="XM_060425179.1"/>
</dbReference>
<accession>A0AAJ0C3R6</accession>
<dbReference type="EMBL" id="MU839006">
    <property type="protein sequence ID" value="KAK1768184.1"/>
    <property type="molecule type" value="Genomic_DNA"/>
</dbReference>
<comment type="caution">
    <text evidence="1">The sequence shown here is derived from an EMBL/GenBank/DDBJ whole genome shotgun (WGS) entry which is preliminary data.</text>
</comment>
<dbReference type="AlphaFoldDB" id="A0AAJ0C3R6"/>
<protein>
    <submittedName>
        <fullName evidence="1">Uncharacterized protein</fullName>
    </submittedName>
</protein>